<dbReference type="AlphaFoldDB" id="A0A8K0XLK5"/>
<dbReference type="SUPFAM" id="SSF81383">
    <property type="entry name" value="F-box domain"/>
    <property type="match status" value="1"/>
</dbReference>
<feature type="domain" description="F-box" evidence="2">
    <location>
        <begin position="110"/>
        <end position="154"/>
    </location>
</feature>
<protein>
    <recommendedName>
        <fullName evidence="2">F-box domain-containing protein</fullName>
    </recommendedName>
</protein>
<evidence type="ECO:0000256" key="1">
    <source>
        <dbReference type="SAM" id="MobiDB-lite"/>
    </source>
</evidence>
<dbReference type="Gene3D" id="3.80.10.10">
    <property type="entry name" value="Ribonuclease Inhibitor"/>
    <property type="match status" value="1"/>
</dbReference>
<sequence length="492" mass="55397">MSSARVPFAVLDLSSHPCTTFCSKALAFLPSGACYLRLARTAVTGRGSSGAPFKSSLSPSPIPPVCPPESDSRRCIMKISQWFMRRFLTSSRRDQRRKSLSKAGICNASQVPYDILLYIVAYLYDDLRSIQACNLVSHSWREAALPLLFRNITLSGTKRLLQLEERMEVDPSIRSWVRELHLDRSLEPFGHFPGSGSQCPTWFYQPASKLASKLHNLTTLHFLHVTDMNLLPSPLFFHQLTRFRHVRTLILDDCHFSDPVLYAFVSAFPKLTDFHLRCHHRAPGERQDLHCAYPPSLTSLTVDIAFSPGDTVTPFLEWIANTPSTQSLRSLVVNNVSGILVMMNMVCVAEYVGKLVKRCVGLEHLGLMFIAKNEVMRSEPDDVFASYFDLTQNVRLQSIELKDPAHSSLIPTILQSCVVDLRRVSIFMDTPLPPTCISNHRAIVTLLSSPAYTEMEEVRLVDVAKGYEDVVRQTYEPLMDRGLAKLIAQIPE</sequence>
<comment type="caution">
    <text evidence="3">The sequence shown here is derived from an EMBL/GenBank/DDBJ whole genome shotgun (WGS) entry which is preliminary data.</text>
</comment>
<reference evidence="3" key="1">
    <citation type="journal article" date="2021" name="New Phytol.">
        <title>Evolutionary innovations through gain and loss of genes in the ectomycorrhizal Boletales.</title>
        <authorList>
            <person name="Wu G."/>
            <person name="Miyauchi S."/>
            <person name="Morin E."/>
            <person name="Kuo A."/>
            <person name="Drula E."/>
            <person name="Varga T."/>
            <person name="Kohler A."/>
            <person name="Feng B."/>
            <person name="Cao Y."/>
            <person name="Lipzen A."/>
            <person name="Daum C."/>
            <person name="Hundley H."/>
            <person name="Pangilinan J."/>
            <person name="Johnson J."/>
            <person name="Barry K."/>
            <person name="LaButti K."/>
            <person name="Ng V."/>
            <person name="Ahrendt S."/>
            <person name="Min B."/>
            <person name="Choi I.G."/>
            <person name="Park H."/>
            <person name="Plett J.M."/>
            <person name="Magnuson J."/>
            <person name="Spatafora J.W."/>
            <person name="Nagy L.G."/>
            <person name="Henrissat B."/>
            <person name="Grigoriev I.V."/>
            <person name="Yang Z.L."/>
            <person name="Xu J."/>
            <person name="Martin F.M."/>
        </authorList>
    </citation>
    <scope>NUCLEOTIDE SEQUENCE</scope>
    <source>
        <strain evidence="3">KKN 215</strain>
    </source>
</reference>
<keyword evidence="4" id="KW-1185">Reference proteome</keyword>
<dbReference type="InterPro" id="IPR032675">
    <property type="entry name" value="LRR_dom_sf"/>
</dbReference>
<dbReference type="CDD" id="cd09917">
    <property type="entry name" value="F-box_SF"/>
    <property type="match status" value="1"/>
</dbReference>
<dbReference type="EMBL" id="JAEVFJ010000037">
    <property type="protein sequence ID" value="KAH8091069.1"/>
    <property type="molecule type" value="Genomic_DNA"/>
</dbReference>
<accession>A0A8K0XLK5</accession>
<dbReference type="Proteomes" id="UP000813824">
    <property type="component" value="Unassembled WGS sequence"/>
</dbReference>
<feature type="region of interest" description="Disordered" evidence="1">
    <location>
        <begin position="50"/>
        <end position="69"/>
    </location>
</feature>
<dbReference type="Gene3D" id="1.20.1280.50">
    <property type="match status" value="1"/>
</dbReference>
<evidence type="ECO:0000259" key="2">
    <source>
        <dbReference type="Pfam" id="PF12937"/>
    </source>
</evidence>
<name>A0A8K0XLK5_9AGAR</name>
<evidence type="ECO:0000313" key="3">
    <source>
        <dbReference type="EMBL" id="KAH8091069.1"/>
    </source>
</evidence>
<organism evidence="3 4">
    <name type="scientific">Cristinia sonorae</name>
    <dbReference type="NCBI Taxonomy" id="1940300"/>
    <lineage>
        <taxon>Eukaryota</taxon>
        <taxon>Fungi</taxon>
        <taxon>Dikarya</taxon>
        <taxon>Basidiomycota</taxon>
        <taxon>Agaricomycotina</taxon>
        <taxon>Agaricomycetes</taxon>
        <taxon>Agaricomycetidae</taxon>
        <taxon>Agaricales</taxon>
        <taxon>Pleurotineae</taxon>
        <taxon>Stephanosporaceae</taxon>
        <taxon>Cristinia</taxon>
    </lineage>
</organism>
<evidence type="ECO:0000313" key="4">
    <source>
        <dbReference type="Proteomes" id="UP000813824"/>
    </source>
</evidence>
<dbReference type="SUPFAM" id="SSF52047">
    <property type="entry name" value="RNI-like"/>
    <property type="match status" value="1"/>
</dbReference>
<dbReference type="InterPro" id="IPR036047">
    <property type="entry name" value="F-box-like_dom_sf"/>
</dbReference>
<gene>
    <name evidence="3" type="ORF">BXZ70DRAFT_1011325</name>
</gene>
<dbReference type="InterPro" id="IPR001810">
    <property type="entry name" value="F-box_dom"/>
</dbReference>
<proteinExistence type="predicted"/>
<dbReference type="Pfam" id="PF12937">
    <property type="entry name" value="F-box-like"/>
    <property type="match status" value="1"/>
</dbReference>
<dbReference type="OrthoDB" id="2797325at2759"/>